<evidence type="ECO:0000256" key="1">
    <source>
        <dbReference type="ARBA" id="ARBA00022481"/>
    </source>
</evidence>
<dbReference type="InterPro" id="IPR045584">
    <property type="entry name" value="Pilin-like"/>
</dbReference>
<name>A0ABS5SGF3_9BACT</name>
<keyword evidence="2" id="KW-1133">Transmembrane helix</keyword>
<keyword evidence="2" id="KW-0812">Transmembrane</keyword>
<keyword evidence="2" id="KW-0472">Membrane</keyword>
<dbReference type="PROSITE" id="PS00409">
    <property type="entry name" value="PROKAR_NTER_METHYL"/>
    <property type="match status" value="1"/>
</dbReference>
<dbReference type="SUPFAM" id="SSF54523">
    <property type="entry name" value="Pili subunits"/>
    <property type="match status" value="1"/>
</dbReference>
<sequence length="129" mass="14351">MTRQHGFTLIELMIVMTIIGILAAIAVPNYQVGLLKAREAVLSENLYNFRNTIEQFNADQGKFPDSLQEMVDKKYFRSLPIDPFTKKSDTWVTVAPPAPTDGSEAKGSIYDVHSGSNLVGTNGVPYNEW</sequence>
<comment type="caution">
    <text evidence="3">The sequence shown here is derived from an EMBL/GenBank/DDBJ whole genome shotgun (WGS) entry which is preliminary data.</text>
</comment>
<protein>
    <submittedName>
        <fullName evidence="3">Type II secretion system GspH family protein</fullName>
    </submittedName>
</protein>
<reference evidence="3 4" key="1">
    <citation type="submission" date="2021-05" db="EMBL/GenBank/DDBJ databases">
        <title>The draft genome of Geobacter luticola JCM 17780.</title>
        <authorList>
            <person name="Xu Z."/>
            <person name="Masuda Y."/>
            <person name="Itoh H."/>
            <person name="Senoo K."/>
        </authorList>
    </citation>
    <scope>NUCLEOTIDE SEQUENCE [LARGE SCALE GENOMIC DNA]</scope>
    <source>
        <strain evidence="3 4">JCM 17780</strain>
    </source>
</reference>
<dbReference type="NCBIfam" id="TIGR02532">
    <property type="entry name" value="IV_pilin_GFxxxE"/>
    <property type="match status" value="1"/>
</dbReference>
<evidence type="ECO:0000313" key="3">
    <source>
        <dbReference type="EMBL" id="MBT0654445.1"/>
    </source>
</evidence>
<dbReference type="InterPro" id="IPR012902">
    <property type="entry name" value="N_methyl_site"/>
</dbReference>
<dbReference type="Gene3D" id="3.30.700.10">
    <property type="entry name" value="Glycoprotein, Type 4 Pilin"/>
    <property type="match status" value="1"/>
</dbReference>
<dbReference type="InterPro" id="IPR000983">
    <property type="entry name" value="Bac_GSPG_pilin"/>
</dbReference>
<feature type="transmembrane region" description="Helical" evidence="2">
    <location>
        <begin position="6"/>
        <end position="27"/>
    </location>
</feature>
<dbReference type="PANTHER" id="PTHR30093">
    <property type="entry name" value="GENERAL SECRETION PATHWAY PROTEIN G"/>
    <property type="match status" value="1"/>
</dbReference>
<dbReference type="Proteomes" id="UP000756860">
    <property type="component" value="Unassembled WGS sequence"/>
</dbReference>
<dbReference type="PRINTS" id="PR00813">
    <property type="entry name" value="BCTERIALGSPG"/>
</dbReference>
<proteinExistence type="predicted"/>
<dbReference type="PANTHER" id="PTHR30093:SF47">
    <property type="entry name" value="TYPE IV PILUS NON-CORE MINOR PILIN PILE"/>
    <property type="match status" value="1"/>
</dbReference>
<keyword evidence="4" id="KW-1185">Reference proteome</keyword>
<evidence type="ECO:0000256" key="2">
    <source>
        <dbReference type="SAM" id="Phobius"/>
    </source>
</evidence>
<accession>A0ABS5SGF3</accession>
<dbReference type="EMBL" id="JAHCVK010000010">
    <property type="protein sequence ID" value="MBT0654445.1"/>
    <property type="molecule type" value="Genomic_DNA"/>
</dbReference>
<evidence type="ECO:0000313" key="4">
    <source>
        <dbReference type="Proteomes" id="UP000756860"/>
    </source>
</evidence>
<dbReference type="Pfam" id="PF07963">
    <property type="entry name" value="N_methyl"/>
    <property type="match status" value="1"/>
</dbReference>
<gene>
    <name evidence="3" type="ORF">KI810_15440</name>
</gene>
<keyword evidence="1" id="KW-0488">Methylation</keyword>
<organism evidence="3 4">
    <name type="scientific">Geomobilimonas luticola</name>
    <dbReference type="NCBI Taxonomy" id="1114878"/>
    <lineage>
        <taxon>Bacteria</taxon>
        <taxon>Pseudomonadati</taxon>
        <taxon>Thermodesulfobacteriota</taxon>
        <taxon>Desulfuromonadia</taxon>
        <taxon>Geobacterales</taxon>
        <taxon>Geobacteraceae</taxon>
        <taxon>Geomobilimonas</taxon>
    </lineage>
</organism>